<reference evidence="1" key="1">
    <citation type="journal article" date="2014" name="Int. J. Syst. Evol. Microbiol.">
        <title>Complete genome sequence of Corynebacterium casei LMG S-19264T (=DSM 44701T), isolated from a smear-ripened cheese.</title>
        <authorList>
            <consortium name="US DOE Joint Genome Institute (JGI-PGF)"/>
            <person name="Walter F."/>
            <person name="Albersmeier A."/>
            <person name="Kalinowski J."/>
            <person name="Ruckert C."/>
        </authorList>
    </citation>
    <scope>NUCLEOTIDE SEQUENCE</scope>
    <source>
        <strain evidence="1">JCM 31311</strain>
    </source>
</reference>
<sequence length="116" mass="13525">MRVPALEGIKRCFRIKENTRIDDLLAKEQFQDLQPGEVRSVFEKAWVYGTWMRVVVTLSPVGDRVIVASDLSVLDTLFAYKRRWGVEIHQAEYAYTSRSPCRCFAMRFPSARSIHR</sequence>
<protein>
    <submittedName>
        <fullName evidence="1">Uncharacterized protein</fullName>
    </submittedName>
</protein>
<accession>A0A918F4R8</accession>
<evidence type="ECO:0000313" key="2">
    <source>
        <dbReference type="Proteomes" id="UP000603865"/>
    </source>
</evidence>
<reference evidence="1" key="2">
    <citation type="submission" date="2020-09" db="EMBL/GenBank/DDBJ databases">
        <authorList>
            <person name="Sun Q."/>
            <person name="Ohkuma M."/>
        </authorList>
    </citation>
    <scope>NUCLEOTIDE SEQUENCE</scope>
    <source>
        <strain evidence="1">JCM 31311</strain>
    </source>
</reference>
<organism evidence="1 2">
    <name type="scientific">Deinococcus ruber</name>
    <dbReference type="NCBI Taxonomy" id="1848197"/>
    <lineage>
        <taxon>Bacteria</taxon>
        <taxon>Thermotogati</taxon>
        <taxon>Deinococcota</taxon>
        <taxon>Deinococci</taxon>
        <taxon>Deinococcales</taxon>
        <taxon>Deinococcaceae</taxon>
        <taxon>Deinococcus</taxon>
    </lineage>
</organism>
<dbReference type="AlphaFoldDB" id="A0A918F4R8"/>
<gene>
    <name evidence="1" type="ORF">GCM10008957_20420</name>
</gene>
<dbReference type="Proteomes" id="UP000603865">
    <property type="component" value="Unassembled WGS sequence"/>
</dbReference>
<proteinExistence type="predicted"/>
<comment type="caution">
    <text evidence="1">The sequence shown here is derived from an EMBL/GenBank/DDBJ whole genome shotgun (WGS) entry which is preliminary data.</text>
</comment>
<keyword evidence="2" id="KW-1185">Reference proteome</keyword>
<evidence type="ECO:0000313" key="1">
    <source>
        <dbReference type="EMBL" id="GGR07651.1"/>
    </source>
</evidence>
<name>A0A918F4R8_9DEIO</name>
<dbReference type="EMBL" id="BMQL01000009">
    <property type="protein sequence ID" value="GGR07651.1"/>
    <property type="molecule type" value="Genomic_DNA"/>
</dbReference>